<comment type="subunit">
    <text evidence="12">Interacts with ADAM10; the interaction influences ADAM10 substrate specificity, endocytosis and turnover.</text>
</comment>
<accession>A0A8B9CAI2</accession>
<dbReference type="GO" id="GO:0019899">
    <property type="term" value="F:enzyme binding"/>
    <property type="evidence" value="ECO:0007669"/>
    <property type="project" value="UniProtKB-ARBA"/>
</dbReference>
<reference evidence="15" key="1">
    <citation type="submission" date="2025-08" db="UniProtKB">
        <authorList>
            <consortium name="Ensembl"/>
        </authorList>
    </citation>
    <scope>IDENTIFICATION</scope>
</reference>
<evidence type="ECO:0000256" key="13">
    <source>
        <dbReference type="ARBA" id="ARBA00073329"/>
    </source>
</evidence>
<dbReference type="GO" id="GO:0005886">
    <property type="term" value="C:plasma membrane"/>
    <property type="evidence" value="ECO:0007669"/>
    <property type="project" value="UniProtKB-SubCell"/>
</dbReference>
<evidence type="ECO:0000256" key="7">
    <source>
        <dbReference type="ARBA" id="ARBA00022989"/>
    </source>
</evidence>
<reference evidence="15" key="2">
    <citation type="submission" date="2025-09" db="UniProtKB">
        <authorList>
            <consortium name="Ensembl"/>
        </authorList>
    </citation>
    <scope>IDENTIFICATION</scope>
</reference>
<feature type="transmembrane region" description="Helical" evidence="14">
    <location>
        <begin position="21"/>
        <end position="42"/>
    </location>
</feature>
<dbReference type="Gene3D" id="1.10.1450.10">
    <property type="entry name" value="Tetraspanin"/>
    <property type="match status" value="1"/>
</dbReference>
<evidence type="ECO:0000256" key="8">
    <source>
        <dbReference type="ARBA" id="ARBA00023136"/>
    </source>
</evidence>
<evidence type="ECO:0000256" key="1">
    <source>
        <dbReference type="ARBA" id="ARBA00004414"/>
    </source>
</evidence>
<comment type="similarity">
    <text evidence="3">Belongs to the tetraspanin (TM4SF) family.</text>
</comment>
<dbReference type="PRINTS" id="PR00259">
    <property type="entry name" value="TMFOUR"/>
</dbReference>
<dbReference type="GO" id="GO:0031902">
    <property type="term" value="C:late endosome membrane"/>
    <property type="evidence" value="ECO:0007669"/>
    <property type="project" value="UniProtKB-SubCell"/>
</dbReference>
<evidence type="ECO:0000256" key="5">
    <source>
        <dbReference type="ARBA" id="ARBA00022692"/>
    </source>
</evidence>
<feature type="transmembrane region" description="Helical" evidence="14">
    <location>
        <begin position="54"/>
        <end position="82"/>
    </location>
</feature>
<proteinExistence type="inferred from homology"/>
<keyword evidence="6" id="KW-0967">Endosome</keyword>
<comment type="subcellular location">
    <subcellularLocation>
        <location evidence="2">Cell membrane</location>
        <topology evidence="2">Multi-pass membrane protein</topology>
    </subcellularLocation>
    <subcellularLocation>
        <location evidence="1">Late endosome membrane</location>
    </subcellularLocation>
</comment>
<evidence type="ECO:0000256" key="12">
    <source>
        <dbReference type="ARBA" id="ARBA00065909"/>
    </source>
</evidence>
<dbReference type="Ensembl" id="ENSABRT00000023925.1">
    <property type="protein sequence ID" value="ENSABRP00000016808.1"/>
    <property type="gene ID" value="ENSABRG00000014726.1"/>
</dbReference>
<dbReference type="SUPFAM" id="SSF48652">
    <property type="entry name" value="Tetraspanin"/>
    <property type="match status" value="1"/>
</dbReference>
<organism evidence="15 16">
    <name type="scientific">Anser brachyrhynchus</name>
    <name type="common">Pink-footed goose</name>
    <dbReference type="NCBI Taxonomy" id="132585"/>
    <lineage>
        <taxon>Eukaryota</taxon>
        <taxon>Metazoa</taxon>
        <taxon>Chordata</taxon>
        <taxon>Craniata</taxon>
        <taxon>Vertebrata</taxon>
        <taxon>Euteleostomi</taxon>
        <taxon>Archelosauria</taxon>
        <taxon>Archosauria</taxon>
        <taxon>Dinosauria</taxon>
        <taxon>Saurischia</taxon>
        <taxon>Theropoda</taxon>
        <taxon>Coelurosauria</taxon>
        <taxon>Aves</taxon>
        <taxon>Neognathae</taxon>
        <taxon>Galloanserae</taxon>
        <taxon>Anseriformes</taxon>
        <taxon>Anatidae</taxon>
        <taxon>Anserinae</taxon>
        <taxon>Anser</taxon>
    </lineage>
</organism>
<evidence type="ECO:0000256" key="3">
    <source>
        <dbReference type="ARBA" id="ARBA00006840"/>
    </source>
</evidence>
<evidence type="ECO:0000256" key="9">
    <source>
        <dbReference type="ARBA" id="ARBA00023157"/>
    </source>
</evidence>
<dbReference type="PANTHER" id="PTHR19282:SF199">
    <property type="entry name" value="TETRASPANIN"/>
    <property type="match status" value="1"/>
</dbReference>
<evidence type="ECO:0000256" key="11">
    <source>
        <dbReference type="ARBA" id="ARBA00056423"/>
    </source>
</evidence>
<sequence>MAQASECRNSLLYYYSVKFALSTYATVFSILGLMILCIGIYAEVERQKHKTLEGIFLAPAIVLLLLGFTMFCVSFVGMVGSLRDNRTLLKTMNAVFHSNIQEGIRHYYDDLDFKNILDFVQEKFSCCGGDEYRDWEVNLYHSCNGSGPLACGVPYTCCIRKVPGEVINTLCGYRTLDKERLELLNVIHVRGCIHAVGLWLKDNFEATLGIVCSMLLPQVVGLVMAWLYWQKLNEMYSKLDTVDFKMLEIRDFSFGAVDLSGAGWCWCLPKEGGYIPINVMEEEDKEEEGTV</sequence>
<dbReference type="InterPro" id="IPR008952">
    <property type="entry name" value="Tetraspanin_EC2_sf"/>
</dbReference>
<dbReference type="PANTHER" id="PTHR19282">
    <property type="entry name" value="TETRASPANIN"/>
    <property type="match status" value="1"/>
</dbReference>
<comment type="function">
    <text evidence="11">Part of TspanC8 subgroup, composed of 6 members that interact with the transmembrane metalloprotease ADAM10. This interaction is required for ADAM10 exit from the endoplasmic reticulum and for enzymatic maturation and trafficking to the cell surface as well as substrate specificity. Different TspanC8/ADAM10 complexes have distinct substrates. Promotes ADAM10-mediated cleavage of CDH2. Negatively regulates ligand-induced Notch activity probably by regulating ADAM10 activity.</text>
</comment>
<name>A0A8B9CAI2_9AVES</name>
<evidence type="ECO:0000256" key="14">
    <source>
        <dbReference type="SAM" id="Phobius"/>
    </source>
</evidence>
<keyword evidence="7 14" id="KW-1133">Transmembrane helix</keyword>
<evidence type="ECO:0000256" key="6">
    <source>
        <dbReference type="ARBA" id="ARBA00022753"/>
    </source>
</evidence>
<evidence type="ECO:0000256" key="10">
    <source>
        <dbReference type="ARBA" id="ARBA00023180"/>
    </source>
</evidence>
<keyword evidence="4" id="KW-1003">Cell membrane</keyword>
<keyword evidence="16" id="KW-1185">Reference proteome</keyword>
<keyword evidence="9" id="KW-1015">Disulfide bond</keyword>
<dbReference type="GeneTree" id="ENSGT00940000165233"/>
<dbReference type="CDD" id="cd03158">
    <property type="entry name" value="penumbra_like_LEL"/>
    <property type="match status" value="1"/>
</dbReference>
<dbReference type="FunFam" id="1.10.1450.10:FF:000011">
    <property type="entry name" value="Tetraspanin"/>
    <property type="match status" value="1"/>
</dbReference>
<evidence type="ECO:0000256" key="4">
    <source>
        <dbReference type="ARBA" id="ARBA00022475"/>
    </source>
</evidence>
<protein>
    <recommendedName>
        <fullName evidence="13">Tetraspanin-15</fullName>
    </recommendedName>
</protein>
<dbReference type="GO" id="GO:0051604">
    <property type="term" value="P:protein maturation"/>
    <property type="evidence" value="ECO:0007669"/>
    <property type="project" value="UniProtKB-ARBA"/>
</dbReference>
<dbReference type="AlphaFoldDB" id="A0A8B9CAI2"/>
<evidence type="ECO:0000256" key="2">
    <source>
        <dbReference type="ARBA" id="ARBA00004651"/>
    </source>
</evidence>
<dbReference type="Proteomes" id="UP000694426">
    <property type="component" value="Unplaced"/>
</dbReference>
<dbReference type="InterPro" id="IPR018499">
    <property type="entry name" value="Tetraspanin/Peripherin"/>
</dbReference>
<keyword evidence="10" id="KW-0325">Glycoprotein</keyword>
<evidence type="ECO:0000313" key="15">
    <source>
        <dbReference type="Ensembl" id="ENSABRP00000016808.1"/>
    </source>
</evidence>
<feature type="transmembrane region" description="Helical" evidence="14">
    <location>
        <begin position="206"/>
        <end position="229"/>
    </location>
</feature>
<keyword evidence="8 14" id="KW-0472">Membrane</keyword>
<dbReference type="Pfam" id="PF00335">
    <property type="entry name" value="Tetraspanin"/>
    <property type="match status" value="2"/>
</dbReference>
<evidence type="ECO:0000313" key="16">
    <source>
        <dbReference type="Proteomes" id="UP000694426"/>
    </source>
</evidence>
<keyword evidence="5 14" id="KW-0812">Transmembrane</keyword>